<dbReference type="Proteomes" id="UP001457282">
    <property type="component" value="Unassembled WGS sequence"/>
</dbReference>
<accession>A0AAW1WW34</accession>
<protein>
    <submittedName>
        <fullName evidence="1">Uncharacterized protein</fullName>
    </submittedName>
</protein>
<dbReference type="EMBL" id="JBEDUW010000005">
    <property type="protein sequence ID" value="KAK9928542.1"/>
    <property type="molecule type" value="Genomic_DNA"/>
</dbReference>
<keyword evidence="2" id="KW-1185">Reference proteome</keyword>
<evidence type="ECO:0000313" key="1">
    <source>
        <dbReference type="EMBL" id="KAK9928542.1"/>
    </source>
</evidence>
<name>A0AAW1WW34_RUBAR</name>
<evidence type="ECO:0000313" key="2">
    <source>
        <dbReference type="Proteomes" id="UP001457282"/>
    </source>
</evidence>
<proteinExistence type="predicted"/>
<dbReference type="AlphaFoldDB" id="A0AAW1WW34"/>
<sequence>MEASSSLREACMSDERGPPLPLPLHLGLPIMKRRRHHYQLSSKGANSLMFQGQKTFNGGLYKVQLLFSTSKIGVGRDVSKDDAGSNSTYLRWKEYQHDIAIDLAVPFHRGSLAGAMMSKGVYRWMYIYLVPLGHIVLNAVTQAMNVAEKSGCTPSAGGQAQQPAVVQHVSSSAVQ</sequence>
<gene>
    <name evidence="1" type="ORF">M0R45_025672</name>
</gene>
<reference evidence="1 2" key="1">
    <citation type="journal article" date="2023" name="G3 (Bethesda)">
        <title>A chromosome-length genome assembly and annotation of blackberry (Rubus argutus, cv. 'Hillquist').</title>
        <authorList>
            <person name="Bruna T."/>
            <person name="Aryal R."/>
            <person name="Dudchenko O."/>
            <person name="Sargent D.J."/>
            <person name="Mead D."/>
            <person name="Buti M."/>
            <person name="Cavallini A."/>
            <person name="Hytonen T."/>
            <person name="Andres J."/>
            <person name="Pham M."/>
            <person name="Weisz D."/>
            <person name="Mascagni F."/>
            <person name="Usai G."/>
            <person name="Natali L."/>
            <person name="Bassil N."/>
            <person name="Fernandez G.E."/>
            <person name="Lomsadze A."/>
            <person name="Armour M."/>
            <person name="Olukolu B."/>
            <person name="Poorten T."/>
            <person name="Britton C."/>
            <person name="Davik J."/>
            <person name="Ashrafi H."/>
            <person name="Aiden E.L."/>
            <person name="Borodovsky M."/>
            <person name="Worthington M."/>
        </authorList>
    </citation>
    <scope>NUCLEOTIDE SEQUENCE [LARGE SCALE GENOMIC DNA]</scope>
    <source>
        <strain evidence="1">PI 553951</strain>
    </source>
</reference>
<comment type="caution">
    <text evidence="1">The sequence shown here is derived from an EMBL/GenBank/DDBJ whole genome shotgun (WGS) entry which is preliminary data.</text>
</comment>
<organism evidence="1 2">
    <name type="scientific">Rubus argutus</name>
    <name type="common">Southern blackberry</name>
    <dbReference type="NCBI Taxonomy" id="59490"/>
    <lineage>
        <taxon>Eukaryota</taxon>
        <taxon>Viridiplantae</taxon>
        <taxon>Streptophyta</taxon>
        <taxon>Embryophyta</taxon>
        <taxon>Tracheophyta</taxon>
        <taxon>Spermatophyta</taxon>
        <taxon>Magnoliopsida</taxon>
        <taxon>eudicotyledons</taxon>
        <taxon>Gunneridae</taxon>
        <taxon>Pentapetalae</taxon>
        <taxon>rosids</taxon>
        <taxon>fabids</taxon>
        <taxon>Rosales</taxon>
        <taxon>Rosaceae</taxon>
        <taxon>Rosoideae</taxon>
        <taxon>Rosoideae incertae sedis</taxon>
        <taxon>Rubus</taxon>
    </lineage>
</organism>